<sequence length="445" mass="46979">MTFRHKFAVAAFFAIMPASGNAAQNCDGRAFSQQIDQTAHALRTLNRDSEARFQDRLVAIAKAKGWSEGERADHAAAAMDDTKLESFNSDIEDLVGQLDTLNATPKNEISCDRLTELKAINDKLIGVMRQKAGFILAQLEAEAGKPAPNPYKIAGAGKGDALPREGALPQTNSATPIAPDPAQTVEAAGANSLVLPDSAASTDVPWSANVSQALRNPQPQQQARPAATTATTVAPHPNAPMSLKPAPKPEEKVAALTPRDTLPPVTVTSPPPSTYVPPLPAPVYSVQEIRDAGRGVFGSVTSELAAVMNYAFQKFGQPNAYIVGDEGGGAFLAGLRYGDGRLFSRVNGVETGPTKIYWQGPSIGADIGATGSRALFLVYNLDSPHTLYRRFPGLDGSAYVAGGVGLTVYKNGDTLIVPIRTGLGLRIGASVAYLKFTERASLNPF</sequence>
<dbReference type="AlphaFoldDB" id="E3HZ64"/>
<feature type="compositionally biased region" description="Low complexity" evidence="1">
    <location>
        <begin position="217"/>
        <end position="240"/>
    </location>
</feature>
<protein>
    <submittedName>
        <fullName evidence="3">Uncharacterized conserved protein UCP033924</fullName>
    </submittedName>
</protein>
<feature type="region of interest" description="Disordered" evidence="1">
    <location>
        <begin position="213"/>
        <end position="250"/>
    </location>
</feature>
<accession>E3HZ64</accession>
<name>E3HZ64_RHOVT</name>
<dbReference type="InterPro" id="IPR008325">
    <property type="entry name" value="EipA-like"/>
</dbReference>
<dbReference type="OrthoDB" id="9796051at2"/>
<proteinExistence type="predicted"/>
<dbReference type="RefSeq" id="WP_013420480.1">
    <property type="nucleotide sequence ID" value="NC_014664.1"/>
</dbReference>
<feature type="signal peptide" evidence="2">
    <location>
        <begin position="1"/>
        <end position="22"/>
    </location>
</feature>
<keyword evidence="4" id="KW-1185">Reference proteome</keyword>
<keyword evidence="2" id="KW-0732">Signal</keyword>
<reference evidence="4" key="1">
    <citation type="journal article" date="2011" name="J. Bacteriol.">
        <title>Genome sequences of eight morphologically diverse alphaproteobacteria.</title>
        <authorList>
            <consortium name="US DOE Joint Genome Institute"/>
            <person name="Brown P.J."/>
            <person name="Kysela D.T."/>
            <person name="Buechlein A."/>
            <person name="Hemmerich C."/>
            <person name="Brun Y.V."/>
        </authorList>
    </citation>
    <scope>NUCLEOTIDE SEQUENCE [LARGE SCALE GENOMIC DNA]</scope>
    <source>
        <strain evidence="4">ATCC 17100 / ATH 3.1.1 / DSM 162 / LMG 4299</strain>
    </source>
</reference>
<organism evidence="3 4">
    <name type="scientific">Rhodomicrobium vannielii (strain ATCC 17100 / DSM 162 / LMG 4299 / NCIMB 10020 / ATH 3.1.1)</name>
    <dbReference type="NCBI Taxonomy" id="648757"/>
    <lineage>
        <taxon>Bacteria</taxon>
        <taxon>Pseudomonadati</taxon>
        <taxon>Pseudomonadota</taxon>
        <taxon>Alphaproteobacteria</taxon>
        <taxon>Hyphomicrobiales</taxon>
        <taxon>Hyphomicrobiaceae</taxon>
        <taxon>Rhodomicrobium</taxon>
    </lineage>
</organism>
<dbReference type="HOGENOM" id="CLU_615201_0_0_5"/>
<dbReference type="STRING" id="648757.Rvan_2905"/>
<dbReference type="KEGG" id="rva:Rvan_2905"/>
<evidence type="ECO:0000313" key="4">
    <source>
        <dbReference type="Proteomes" id="UP000001399"/>
    </source>
</evidence>
<evidence type="ECO:0000256" key="2">
    <source>
        <dbReference type="SAM" id="SignalP"/>
    </source>
</evidence>
<dbReference type="EMBL" id="CP002292">
    <property type="protein sequence ID" value="ADP72111.1"/>
    <property type="molecule type" value="Genomic_DNA"/>
</dbReference>
<dbReference type="Pfam" id="PF06577">
    <property type="entry name" value="EipA"/>
    <property type="match status" value="1"/>
</dbReference>
<feature type="chain" id="PRO_5003171790" evidence="2">
    <location>
        <begin position="23"/>
        <end position="445"/>
    </location>
</feature>
<gene>
    <name evidence="3" type="ordered locus">Rvan_2905</name>
</gene>
<dbReference type="Proteomes" id="UP000001399">
    <property type="component" value="Chromosome"/>
</dbReference>
<feature type="region of interest" description="Disordered" evidence="1">
    <location>
        <begin position="156"/>
        <end position="176"/>
    </location>
</feature>
<evidence type="ECO:0000256" key="1">
    <source>
        <dbReference type="SAM" id="MobiDB-lite"/>
    </source>
</evidence>
<dbReference type="eggNOG" id="COG5400">
    <property type="taxonomic scope" value="Bacteria"/>
</dbReference>
<evidence type="ECO:0000313" key="3">
    <source>
        <dbReference type="EMBL" id="ADP72111.1"/>
    </source>
</evidence>